<dbReference type="EMBL" id="CP092365">
    <property type="protein sequence ID" value="ULN54216.1"/>
    <property type="molecule type" value="Genomic_DNA"/>
</dbReference>
<proteinExistence type="inferred from homology"/>
<evidence type="ECO:0000256" key="1">
    <source>
        <dbReference type="ARBA" id="ARBA00003907"/>
    </source>
</evidence>
<gene>
    <name evidence="7" type="ORF">MIU77_08145</name>
</gene>
<dbReference type="NCBIfam" id="TIGR00027">
    <property type="entry name" value="mthyl_TIGR00027"/>
    <property type="match status" value="1"/>
</dbReference>
<protein>
    <recommendedName>
        <fullName evidence="6">S-adenosyl-L-methionine-dependent methyltransferase</fullName>
        <ecNumber evidence="6">2.1.1.-</ecNumber>
    </recommendedName>
</protein>
<dbReference type="PANTHER" id="PTHR43619:SF2">
    <property type="entry name" value="S-ADENOSYL-L-METHIONINE-DEPENDENT METHYLTRANSFERASES SUPERFAMILY PROTEIN"/>
    <property type="match status" value="1"/>
</dbReference>
<evidence type="ECO:0000256" key="5">
    <source>
        <dbReference type="ARBA" id="ARBA00022691"/>
    </source>
</evidence>
<name>A0ABY3U2P1_9MYCO</name>
<keyword evidence="3 6" id="KW-0489">Methyltransferase</keyword>
<dbReference type="GO" id="GO:0032259">
    <property type="term" value="P:methylation"/>
    <property type="evidence" value="ECO:0007669"/>
    <property type="project" value="UniProtKB-KW"/>
</dbReference>
<dbReference type="InterPro" id="IPR011610">
    <property type="entry name" value="SAM_mthyl_Trfase_ML2640-like"/>
</dbReference>
<evidence type="ECO:0000256" key="3">
    <source>
        <dbReference type="ARBA" id="ARBA00022603"/>
    </source>
</evidence>
<dbReference type="InterPro" id="IPR029063">
    <property type="entry name" value="SAM-dependent_MTases_sf"/>
</dbReference>
<accession>A0ABY3U2P1</accession>
<evidence type="ECO:0000313" key="7">
    <source>
        <dbReference type="EMBL" id="ULN54216.1"/>
    </source>
</evidence>
<dbReference type="PANTHER" id="PTHR43619">
    <property type="entry name" value="S-ADENOSYL-L-METHIONINE-DEPENDENT METHYLTRANSFERASE YKTD-RELATED"/>
    <property type="match status" value="1"/>
</dbReference>
<dbReference type="RefSeq" id="WP_240172415.1">
    <property type="nucleotide sequence ID" value="NZ_CP092365.1"/>
</dbReference>
<keyword evidence="4 7" id="KW-0808">Transferase</keyword>
<organism evidence="7 8">
    <name type="scientific">Mycolicibacillus parakoreensis</name>
    <dbReference type="NCBI Taxonomy" id="1069221"/>
    <lineage>
        <taxon>Bacteria</taxon>
        <taxon>Bacillati</taxon>
        <taxon>Actinomycetota</taxon>
        <taxon>Actinomycetes</taxon>
        <taxon>Mycobacteriales</taxon>
        <taxon>Mycobacteriaceae</taxon>
        <taxon>Mycolicibacillus</taxon>
    </lineage>
</organism>
<dbReference type="InterPro" id="IPR007213">
    <property type="entry name" value="Ppm1/Ppm2/Tcmp"/>
</dbReference>
<dbReference type="EC" id="2.1.1.-" evidence="6"/>
<dbReference type="SUPFAM" id="SSF53335">
    <property type="entry name" value="S-adenosyl-L-methionine-dependent methyltransferases"/>
    <property type="match status" value="1"/>
</dbReference>
<comment type="function">
    <text evidence="1 6">Exhibits S-adenosyl-L-methionine-dependent methyltransferase activity.</text>
</comment>
<evidence type="ECO:0000256" key="2">
    <source>
        <dbReference type="ARBA" id="ARBA00008138"/>
    </source>
</evidence>
<evidence type="ECO:0000256" key="4">
    <source>
        <dbReference type="ARBA" id="ARBA00022679"/>
    </source>
</evidence>
<evidence type="ECO:0000256" key="6">
    <source>
        <dbReference type="RuleBase" id="RU362030"/>
    </source>
</evidence>
<dbReference type="GO" id="GO:0008168">
    <property type="term" value="F:methyltransferase activity"/>
    <property type="evidence" value="ECO:0007669"/>
    <property type="project" value="UniProtKB-KW"/>
</dbReference>
<evidence type="ECO:0000313" key="8">
    <source>
        <dbReference type="Proteomes" id="UP001055200"/>
    </source>
</evidence>
<dbReference type="Pfam" id="PF04072">
    <property type="entry name" value="LCM"/>
    <property type="match status" value="1"/>
</dbReference>
<keyword evidence="5 6" id="KW-0949">S-adenosyl-L-methionine</keyword>
<reference evidence="7" key="1">
    <citation type="submission" date="2022-08" db="EMBL/GenBank/DDBJ databases">
        <title>Complete genome sequence of 14 non-tuberculosis mycobacteria type-strains.</title>
        <authorList>
            <person name="Igarashi Y."/>
            <person name="Osugi A."/>
            <person name="Mitarai S."/>
        </authorList>
    </citation>
    <scope>NUCLEOTIDE SEQUENCE</scope>
    <source>
        <strain evidence="7">DSM 45575</strain>
    </source>
</reference>
<comment type="similarity">
    <text evidence="2 6">Belongs to the UPF0677 family.</text>
</comment>
<keyword evidence="8" id="KW-1185">Reference proteome</keyword>
<sequence length="298" mass="31881">MTPRADDDRWDIHTGVGYTALVVAAWRALHTAGPDPVAADDWARAFVEAAADPYLSGLLDAAPTADTAVFPTLYGVQTRFFDEFFTAASAAGIAQAVILGAGLDTRCYRLGWPDESVVFEVDQPAVLRFKTAVLAERGARPATRRVPIGADLRGPWAESLLAAGFEPGRPCAWSVEGVLPYLTGADQDALLTALTTLSAAGSRIAIGALGSHFDAEQFAAVTAEHPGLQIFRDVDFSALTHPPEQRADPADWLERHGWALTRVGTTLDLQADHGASPPAVMVAVDRVLRSQYVHATRR</sequence>
<dbReference type="Proteomes" id="UP001055200">
    <property type="component" value="Chromosome"/>
</dbReference>
<dbReference type="Gene3D" id="3.40.50.150">
    <property type="entry name" value="Vaccinia Virus protein VP39"/>
    <property type="match status" value="1"/>
</dbReference>